<evidence type="ECO:0000256" key="3">
    <source>
        <dbReference type="ARBA" id="ARBA00022692"/>
    </source>
</evidence>
<reference evidence="9" key="2">
    <citation type="submission" date="2024-02" db="EMBL/GenBank/DDBJ databases">
        <title>Neisseria leonii sp. nov.</title>
        <authorList>
            <person name="Boutroux M."/>
            <person name="Favre-Rochex S."/>
            <person name="Gorgette O."/>
            <person name="Touak G."/>
            <person name="Muhle E."/>
            <person name="Chesneau O."/>
            <person name="Clermont D."/>
            <person name="Rahi P."/>
        </authorList>
    </citation>
    <scope>NUCLEOTIDE SEQUENCE</scope>
    <source>
        <strain evidence="9">51.81</strain>
    </source>
</reference>
<dbReference type="InterPro" id="IPR037185">
    <property type="entry name" value="EmrE-like"/>
</dbReference>
<organism evidence="8">
    <name type="scientific">Neisseria leonii</name>
    <dbReference type="NCBI Taxonomy" id="2995413"/>
    <lineage>
        <taxon>Bacteria</taxon>
        <taxon>Pseudomonadati</taxon>
        <taxon>Pseudomonadota</taxon>
        <taxon>Betaproteobacteria</taxon>
        <taxon>Neisseriales</taxon>
        <taxon>Neisseriaceae</taxon>
        <taxon>Neisseria</taxon>
    </lineage>
</organism>
<keyword evidence="10" id="KW-1185">Reference proteome</keyword>
<evidence type="ECO:0000256" key="4">
    <source>
        <dbReference type="ARBA" id="ARBA00022989"/>
    </source>
</evidence>
<comment type="subcellular location">
    <subcellularLocation>
        <location evidence="1">Membrane</location>
        <topology evidence="1">Multi-pass membrane protein</topology>
    </subcellularLocation>
</comment>
<protein>
    <submittedName>
        <fullName evidence="8">DMT family transporter</fullName>
    </submittedName>
</protein>
<dbReference type="SUPFAM" id="SSF103481">
    <property type="entry name" value="Multidrug resistance efflux transporter EmrE"/>
    <property type="match status" value="2"/>
</dbReference>
<evidence type="ECO:0000313" key="8">
    <source>
        <dbReference type="EMBL" id="MDD9327067.1"/>
    </source>
</evidence>
<feature type="transmembrane region" description="Helical" evidence="6">
    <location>
        <begin position="208"/>
        <end position="233"/>
    </location>
</feature>
<evidence type="ECO:0000313" key="10">
    <source>
        <dbReference type="Proteomes" id="UP001149607"/>
    </source>
</evidence>
<evidence type="ECO:0000256" key="1">
    <source>
        <dbReference type="ARBA" id="ARBA00004141"/>
    </source>
</evidence>
<dbReference type="Pfam" id="PF00892">
    <property type="entry name" value="EamA"/>
    <property type="match status" value="1"/>
</dbReference>
<feature type="transmembrane region" description="Helical" evidence="6">
    <location>
        <begin position="245"/>
        <end position="263"/>
    </location>
</feature>
<feature type="transmembrane region" description="Helical" evidence="6">
    <location>
        <begin position="95"/>
        <end position="118"/>
    </location>
</feature>
<feature type="transmembrane region" description="Helical" evidence="6">
    <location>
        <begin position="182"/>
        <end position="202"/>
    </location>
</feature>
<proteinExistence type="inferred from homology"/>
<dbReference type="RefSeq" id="WP_274584359.1">
    <property type="nucleotide sequence ID" value="NZ_CP146598.1"/>
</dbReference>
<evidence type="ECO:0000313" key="9">
    <source>
        <dbReference type="EMBL" id="WWY03466.1"/>
    </source>
</evidence>
<dbReference type="Proteomes" id="UP001149607">
    <property type="component" value="Chromosome"/>
</dbReference>
<reference evidence="8" key="1">
    <citation type="submission" date="2022-10" db="EMBL/GenBank/DDBJ databases">
        <authorList>
            <person name="Boutroux M."/>
        </authorList>
    </citation>
    <scope>NUCLEOTIDE SEQUENCE</scope>
    <source>
        <strain evidence="8">51.81</strain>
    </source>
</reference>
<dbReference type="InterPro" id="IPR050638">
    <property type="entry name" value="AA-Vitamin_Transporters"/>
</dbReference>
<dbReference type="PANTHER" id="PTHR32322:SF2">
    <property type="entry name" value="EAMA DOMAIN-CONTAINING PROTEIN"/>
    <property type="match status" value="1"/>
</dbReference>
<accession>A0A9X4E098</accession>
<feature type="transmembrane region" description="Helical" evidence="6">
    <location>
        <begin position="151"/>
        <end position="170"/>
    </location>
</feature>
<dbReference type="PANTHER" id="PTHR32322">
    <property type="entry name" value="INNER MEMBRANE TRANSPORTER"/>
    <property type="match status" value="1"/>
</dbReference>
<sequence>MMLTANRHTALSALFVLIWSSGFIVGRLIVGTVSPNIFLGIRFALSAVMFGVLASVLRQTYPPVRAWGRHFMVGLLSNGLYLGGSYWAIGEGLPAALMALLGGLQPLLTLVIGVLLLGERTDGRALAGIVAGLGGLYLAVSPSLGLTGVSFGVLAVAFLSVLGITAGLLLQKHWLSKADLLPSLALQNAAGAATAVVLARLLGENLLIVNFTFALGVFWAVCILSGLGLYLFIRLMQGSGSVQTAALVLLAPPLATVQAWLLFGETLTMVQMAGFVLALVGVWWCRRG</sequence>
<keyword evidence="3 6" id="KW-0812">Transmembrane</keyword>
<keyword evidence="4 6" id="KW-1133">Transmembrane helix</keyword>
<dbReference type="EMBL" id="CP146598">
    <property type="protein sequence ID" value="WWY03466.1"/>
    <property type="molecule type" value="Genomic_DNA"/>
</dbReference>
<dbReference type="AlphaFoldDB" id="A0A9X4E098"/>
<feature type="transmembrane region" description="Helical" evidence="6">
    <location>
        <begin position="36"/>
        <end position="57"/>
    </location>
</feature>
<feature type="transmembrane region" description="Helical" evidence="6">
    <location>
        <begin position="12"/>
        <end position="30"/>
    </location>
</feature>
<keyword evidence="5 6" id="KW-0472">Membrane</keyword>
<dbReference type="InterPro" id="IPR000620">
    <property type="entry name" value="EamA_dom"/>
</dbReference>
<feature type="transmembrane region" description="Helical" evidence="6">
    <location>
        <begin position="269"/>
        <end position="285"/>
    </location>
</feature>
<feature type="domain" description="EamA" evidence="7">
    <location>
        <begin position="13"/>
        <end position="140"/>
    </location>
</feature>
<comment type="similarity">
    <text evidence="2">Belongs to the EamA transporter family.</text>
</comment>
<dbReference type="EMBL" id="JAPQFL010000001">
    <property type="protein sequence ID" value="MDD9327067.1"/>
    <property type="molecule type" value="Genomic_DNA"/>
</dbReference>
<gene>
    <name evidence="8" type="ORF">ORY91_000446</name>
    <name evidence="9" type="ORF">V9W64_01600</name>
</gene>
<evidence type="ECO:0000256" key="6">
    <source>
        <dbReference type="SAM" id="Phobius"/>
    </source>
</evidence>
<evidence type="ECO:0000259" key="7">
    <source>
        <dbReference type="Pfam" id="PF00892"/>
    </source>
</evidence>
<name>A0A9X4E098_9NEIS</name>
<evidence type="ECO:0000256" key="5">
    <source>
        <dbReference type="ARBA" id="ARBA00023136"/>
    </source>
</evidence>
<dbReference type="GO" id="GO:0016020">
    <property type="term" value="C:membrane"/>
    <property type="evidence" value="ECO:0007669"/>
    <property type="project" value="UniProtKB-SubCell"/>
</dbReference>
<feature type="transmembrane region" description="Helical" evidence="6">
    <location>
        <begin position="125"/>
        <end position="145"/>
    </location>
</feature>
<evidence type="ECO:0000256" key="2">
    <source>
        <dbReference type="ARBA" id="ARBA00007362"/>
    </source>
</evidence>
<feature type="transmembrane region" description="Helical" evidence="6">
    <location>
        <begin position="69"/>
        <end position="89"/>
    </location>
</feature>